<sequence>MATGPKTAPSAEKSKIQGPAEFRTRLDLAETATVVSQLSDKAITLLTRYSQEQSSIFKIMDRLLAKSLKGLLWDPAVLWESPARGVVVKCSEDIVAKVIIGNRDYTEYTSMQYLENWAPDIPAPRPHGLIALGPFRVIFMSYTQDVTLAEPNEDSSTR</sequence>
<accession>V5FLB9</accession>
<organism evidence="1 2">
    <name type="scientific">Byssochlamys spectabilis (strain No. 5 / NBRC 109023)</name>
    <name type="common">Paecilomyces variotii</name>
    <dbReference type="NCBI Taxonomy" id="1356009"/>
    <lineage>
        <taxon>Eukaryota</taxon>
        <taxon>Fungi</taxon>
        <taxon>Dikarya</taxon>
        <taxon>Ascomycota</taxon>
        <taxon>Pezizomycotina</taxon>
        <taxon>Eurotiomycetes</taxon>
        <taxon>Eurotiomycetidae</taxon>
        <taxon>Eurotiales</taxon>
        <taxon>Thermoascaceae</taxon>
        <taxon>Paecilomyces</taxon>
    </lineage>
</organism>
<dbReference type="OrthoDB" id="2906425at2759"/>
<keyword evidence="2" id="KW-1185">Reference proteome</keyword>
<dbReference type="Proteomes" id="UP000018001">
    <property type="component" value="Unassembled WGS sequence"/>
</dbReference>
<dbReference type="InParanoid" id="V5FLB9"/>
<protein>
    <submittedName>
        <fullName evidence="1">Uncharacterized protein</fullName>
    </submittedName>
</protein>
<gene>
    <name evidence="1" type="ORF">PVAR5_1221</name>
</gene>
<dbReference type="EMBL" id="BAUL01000032">
    <property type="protein sequence ID" value="GAD92628.1"/>
    <property type="molecule type" value="Genomic_DNA"/>
</dbReference>
<name>V5FLB9_BYSSN</name>
<dbReference type="AlphaFoldDB" id="V5FLB9"/>
<evidence type="ECO:0000313" key="2">
    <source>
        <dbReference type="Proteomes" id="UP000018001"/>
    </source>
</evidence>
<reference evidence="2" key="1">
    <citation type="journal article" date="2014" name="Genome Announc.">
        <title>Draft genome sequence of the formaldehyde-resistant fungus Byssochlamys spectabilis No. 5 (anamorph Paecilomyces variotii No. 5) (NBRC109023).</title>
        <authorList>
            <person name="Oka T."/>
            <person name="Ekino K."/>
            <person name="Fukuda K."/>
            <person name="Nomura Y."/>
        </authorList>
    </citation>
    <scope>NUCLEOTIDE SEQUENCE [LARGE SCALE GENOMIC DNA]</scope>
    <source>
        <strain evidence="2">No. 5 / NBRC 109023</strain>
    </source>
</reference>
<dbReference type="eggNOG" id="ENOG502SMG7">
    <property type="taxonomic scope" value="Eukaryota"/>
</dbReference>
<dbReference type="HOGENOM" id="CLU_1669141_0_0_1"/>
<proteinExistence type="predicted"/>
<evidence type="ECO:0000313" key="1">
    <source>
        <dbReference type="EMBL" id="GAD92628.1"/>
    </source>
</evidence>
<comment type="caution">
    <text evidence="1">The sequence shown here is derived from an EMBL/GenBank/DDBJ whole genome shotgun (WGS) entry which is preliminary data.</text>
</comment>